<dbReference type="PANTHER" id="PTHR30154:SF34">
    <property type="entry name" value="TRANSCRIPTIONAL REGULATOR AZLB"/>
    <property type="match status" value="1"/>
</dbReference>
<dbReference type="InterPro" id="IPR019885">
    <property type="entry name" value="Tscrpt_reg_HTH_AsnC-type_CS"/>
</dbReference>
<comment type="caution">
    <text evidence="5">The sequence shown here is derived from an EMBL/GenBank/DDBJ whole genome shotgun (WGS) entry which is preliminary data.</text>
</comment>
<accession>A0ABV7N919</accession>
<dbReference type="InterPro" id="IPR036388">
    <property type="entry name" value="WH-like_DNA-bd_sf"/>
</dbReference>
<evidence type="ECO:0000313" key="6">
    <source>
        <dbReference type="Proteomes" id="UP001595681"/>
    </source>
</evidence>
<dbReference type="InterPro" id="IPR000485">
    <property type="entry name" value="AsnC-type_HTH_dom"/>
</dbReference>
<dbReference type="InterPro" id="IPR011008">
    <property type="entry name" value="Dimeric_a/b-barrel"/>
</dbReference>
<dbReference type="InterPro" id="IPR019888">
    <property type="entry name" value="Tscrpt_reg_AsnC-like"/>
</dbReference>
<evidence type="ECO:0000259" key="4">
    <source>
        <dbReference type="PROSITE" id="PS50956"/>
    </source>
</evidence>
<dbReference type="SMART" id="SM00344">
    <property type="entry name" value="HTH_ASNC"/>
    <property type="match status" value="1"/>
</dbReference>
<dbReference type="Proteomes" id="UP001595681">
    <property type="component" value="Unassembled WGS sequence"/>
</dbReference>
<evidence type="ECO:0000313" key="5">
    <source>
        <dbReference type="EMBL" id="MFC3439979.1"/>
    </source>
</evidence>
<gene>
    <name evidence="5" type="ORF">ACFOKF_01995</name>
</gene>
<dbReference type="SUPFAM" id="SSF46785">
    <property type="entry name" value="Winged helix' DNA-binding domain"/>
    <property type="match status" value="1"/>
</dbReference>
<evidence type="ECO:0000256" key="1">
    <source>
        <dbReference type="ARBA" id="ARBA00023015"/>
    </source>
</evidence>
<evidence type="ECO:0000256" key="3">
    <source>
        <dbReference type="ARBA" id="ARBA00023163"/>
    </source>
</evidence>
<dbReference type="PRINTS" id="PR00033">
    <property type="entry name" value="HTHASNC"/>
</dbReference>
<keyword evidence="2" id="KW-0238">DNA-binding</keyword>
<keyword evidence="1" id="KW-0805">Transcription regulation</keyword>
<name>A0ABV7N919_9SPHN</name>
<keyword evidence="6" id="KW-1185">Reference proteome</keyword>
<proteinExistence type="predicted"/>
<dbReference type="InterPro" id="IPR019887">
    <property type="entry name" value="Tscrpt_reg_AsnC/Lrp_C"/>
</dbReference>
<keyword evidence="3" id="KW-0804">Transcription</keyword>
<dbReference type="Pfam" id="PF01037">
    <property type="entry name" value="AsnC_trans_reg"/>
    <property type="match status" value="1"/>
</dbReference>
<organism evidence="5 6">
    <name type="scientific">Sphingobium rhizovicinum</name>
    <dbReference type="NCBI Taxonomy" id="432308"/>
    <lineage>
        <taxon>Bacteria</taxon>
        <taxon>Pseudomonadati</taxon>
        <taxon>Pseudomonadota</taxon>
        <taxon>Alphaproteobacteria</taxon>
        <taxon>Sphingomonadales</taxon>
        <taxon>Sphingomonadaceae</taxon>
        <taxon>Sphingobium</taxon>
    </lineage>
</organism>
<dbReference type="InterPro" id="IPR036390">
    <property type="entry name" value="WH_DNA-bd_sf"/>
</dbReference>
<dbReference type="PROSITE" id="PS00519">
    <property type="entry name" value="HTH_ASNC_1"/>
    <property type="match status" value="1"/>
</dbReference>
<dbReference type="RefSeq" id="WP_380792695.1">
    <property type="nucleotide sequence ID" value="NZ_JBHRVU010000004.1"/>
</dbReference>
<dbReference type="Gene3D" id="3.30.70.920">
    <property type="match status" value="1"/>
</dbReference>
<protein>
    <submittedName>
        <fullName evidence="5">Lrp/AsnC family transcriptional regulator</fullName>
    </submittedName>
</protein>
<dbReference type="EMBL" id="JBHRVU010000004">
    <property type="protein sequence ID" value="MFC3439979.1"/>
    <property type="molecule type" value="Genomic_DNA"/>
</dbReference>
<dbReference type="Pfam" id="PF13412">
    <property type="entry name" value="HTH_24"/>
    <property type="match status" value="1"/>
</dbReference>
<dbReference type="PROSITE" id="PS50956">
    <property type="entry name" value="HTH_ASNC_2"/>
    <property type="match status" value="1"/>
</dbReference>
<dbReference type="Gene3D" id="1.10.10.10">
    <property type="entry name" value="Winged helix-like DNA-binding domain superfamily/Winged helix DNA-binding domain"/>
    <property type="match status" value="1"/>
</dbReference>
<dbReference type="CDD" id="cd00090">
    <property type="entry name" value="HTH_ARSR"/>
    <property type="match status" value="1"/>
</dbReference>
<sequence length="152" mass="16926">MLDRLDKRIVAQLQKDAAISNAELAERVGSSGPSCWRRIRQLEEAGVLGRTVRLADQALLGKSVNMICSVRMRTFEAENVSAFESFIASETCVLECFSMSGEWDYLLRVIASDVADYEQFLMRRLLKHPSVAGASSHLALRVAKYETAIPTD</sequence>
<dbReference type="PANTHER" id="PTHR30154">
    <property type="entry name" value="LEUCINE-RESPONSIVE REGULATORY PROTEIN"/>
    <property type="match status" value="1"/>
</dbReference>
<feature type="domain" description="HTH asnC-type" evidence="4">
    <location>
        <begin position="2"/>
        <end position="63"/>
    </location>
</feature>
<dbReference type="SUPFAM" id="SSF54909">
    <property type="entry name" value="Dimeric alpha+beta barrel"/>
    <property type="match status" value="1"/>
</dbReference>
<reference evidence="6" key="1">
    <citation type="journal article" date="2019" name="Int. J. Syst. Evol. Microbiol.">
        <title>The Global Catalogue of Microorganisms (GCM) 10K type strain sequencing project: providing services to taxonomists for standard genome sequencing and annotation.</title>
        <authorList>
            <consortium name="The Broad Institute Genomics Platform"/>
            <consortium name="The Broad Institute Genome Sequencing Center for Infectious Disease"/>
            <person name="Wu L."/>
            <person name="Ma J."/>
        </authorList>
    </citation>
    <scope>NUCLEOTIDE SEQUENCE [LARGE SCALE GENOMIC DNA]</scope>
    <source>
        <strain evidence="6">CCM 7491</strain>
    </source>
</reference>
<dbReference type="InterPro" id="IPR011991">
    <property type="entry name" value="ArsR-like_HTH"/>
</dbReference>
<evidence type="ECO:0000256" key="2">
    <source>
        <dbReference type="ARBA" id="ARBA00023125"/>
    </source>
</evidence>